<accession>A0AAN0VSM2</accession>
<dbReference type="KEGG" id="cem:LH23_04485"/>
<dbReference type="RefSeq" id="WP_039288845.1">
    <property type="nucleotide sequence ID" value="NZ_CP009458.1"/>
</dbReference>
<proteinExistence type="predicted"/>
<name>A0AAN0VSM2_9ENTR</name>
<evidence type="ECO:0000313" key="2">
    <source>
        <dbReference type="Proteomes" id="UP000029516"/>
    </source>
</evidence>
<dbReference type="EMBL" id="CP009458">
    <property type="protein sequence ID" value="AIR59936.1"/>
    <property type="molecule type" value="Genomic_DNA"/>
</dbReference>
<protein>
    <submittedName>
        <fullName evidence="1">Uncharacterized protein</fullName>
    </submittedName>
</protein>
<evidence type="ECO:0000313" key="1">
    <source>
        <dbReference type="EMBL" id="AIR59936.1"/>
    </source>
</evidence>
<reference evidence="1 2" key="1">
    <citation type="submission" date="2014-09" db="EMBL/GenBank/DDBJ databases">
        <authorList>
            <person name="Chan K.-G."/>
        </authorList>
    </citation>
    <scope>NUCLEOTIDE SEQUENCE [LARGE SCALE GENOMIC DNA]</scope>
    <source>
        <strain evidence="1 2">M006</strain>
    </source>
</reference>
<organism evidence="1 2">
    <name type="scientific">Cedecea neteri</name>
    <dbReference type="NCBI Taxonomy" id="158822"/>
    <lineage>
        <taxon>Bacteria</taxon>
        <taxon>Pseudomonadati</taxon>
        <taxon>Pseudomonadota</taxon>
        <taxon>Gammaproteobacteria</taxon>
        <taxon>Enterobacterales</taxon>
        <taxon>Enterobacteriaceae</taxon>
        <taxon>Cedecea</taxon>
    </lineage>
</organism>
<dbReference type="AlphaFoldDB" id="A0AAN0VSM2"/>
<dbReference type="Proteomes" id="UP000029516">
    <property type="component" value="Chromosome"/>
</dbReference>
<sequence length="150" mass="17493">MNDKNDINLTDLIKKQLEKVNSLFNEKNIIENEIKNTFSIIGSLMKEEIAFHFEKEIDRYDDEVTTLYASPKNSKSKYIIISYDFDNNSIFPIKIIDYSDNSWLCNNANDVKRALSSMISDDQFMIRLLAISKESNSEKNIDIFDDNIPF</sequence>
<gene>
    <name evidence="1" type="ORF">LH23_04485</name>
</gene>